<dbReference type="InterPro" id="IPR039099">
    <property type="entry name" value="Pannexin"/>
</dbReference>
<name>A0A8J9YIY1_BRALA</name>
<keyword evidence="3" id="KW-1185">Reference proteome</keyword>
<organism evidence="2 3">
    <name type="scientific">Branchiostoma lanceolatum</name>
    <name type="common">Common lancelet</name>
    <name type="synonym">Amphioxus lanceolatum</name>
    <dbReference type="NCBI Taxonomy" id="7740"/>
    <lineage>
        <taxon>Eukaryota</taxon>
        <taxon>Metazoa</taxon>
        <taxon>Chordata</taxon>
        <taxon>Cephalochordata</taxon>
        <taxon>Leptocardii</taxon>
        <taxon>Amphioxiformes</taxon>
        <taxon>Branchiostomatidae</taxon>
        <taxon>Branchiostoma</taxon>
    </lineage>
</organism>
<dbReference type="Proteomes" id="UP000838412">
    <property type="component" value="Chromosome 1"/>
</dbReference>
<sequence length="174" mass="19014">MAATMVEKIMPDVTGEDRHGQVTLDTWFDRLMKALTVWLPLLVSGSLFLGEITGEPQSVFCYPPSNFSIPQANYLNAFCEPTLLPVTDWILGPRTDESEAQTSLSSSGSSSRTTSVQIEDKPSKSASGEKASIFHTDDETVGKRLAGEETVSLMTVHRRGSKNKSDSVEKETNV</sequence>
<feature type="compositionally biased region" description="Basic and acidic residues" evidence="1">
    <location>
        <begin position="163"/>
        <end position="174"/>
    </location>
</feature>
<dbReference type="AlphaFoldDB" id="A0A8J9YIY1"/>
<dbReference type="OrthoDB" id="5867527at2759"/>
<protein>
    <submittedName>
        <fullName evidence="2">PANX3 protein</fullName>
    </submittedName>
</protein>
<accession>A0A8J9YIY1</accession>
<dbReference type="GO" id="GO:0032732">
    <property type="term" value="P:positive regulation of interleukin-1 production"/>
    <property type="evidence" value="ECO:0007669"/>
    <property type="project" value="InterPro"/>
</dbReference>
<dbReference type="GO" id="GO:0015267">
    <property type="term" value="F:channel activity"/>
    <property type="evidence" value="ECO:0007669"/>
    <property type="project" value="InterPro"/>
</dbReference>
<feature type="region of interest" description="Disordered" evidence="1">
    <location>
        <begin position="95"/>
        <end position="174"/>
    </location>
</feature>
<dbReference type="PANTHER" id="PTHR15759">
    <property type="entry name" value="PANNEXIN"/>
    <property type="match status" value="1"/>
</dbReference>
<evidence type="ECO:0000313" key="3">
    <source>
        <dbReference type="Proteomes" id="UP000838412"/>
    </source>
</evidence>
<evidence type="ECO:0000256" key="1">
    <source>
        <dbReference type="SAM" id="MobiDB-lite"/>
    </source>
</evidence>
<proteinExistence type="predicted"/>
<evidence type="ECO:0000313" key="2">
    <source>
        <dbReference type="EMBL" id="CAH1225054.1"/>
    </source>
</evidence>
<feature type="compositionally biased region" description="Low complexity" evidence="1">
    <location>
        <begin position="102"/>
        <end position="115"/>
    </location>
</feature>
<dbReference type="PANTHER" id="PTHR15759:SF6">
    <property type="entry name" value="INNEXIN"/>
    <property type="match status" value="1"/>
</dbReference>
<dbReference type="GO" id="GO:0006812">
    <property type="term" value="P:monoatomic cation transport"/>
    <property type="evidence" value="ECO:0007669"/>
    <property type="project" value="InterPro"/>
</dbReference>
<gene>
    <name evidence="2" type="primary">PANX3</name>
    <name evidence="2" type="ORF">BLAG_LOCUS104</name>
</gene>
<dbReference type="EMBL" id="OV696686">
    <property type="protein sequence ID" value="CAH1225054.1"/>
    <property type="molecule type" value="Genomic_DNA"/>
</dbReference>
<feature type="compositionally biased region" description="Basic and acidic residues" evidence="1">
    <location>
        <begin position="135"/>
        <end position="147"/>
    </location>
</feature>
<reference evidence="2" key="1">
    <citation type="submission" date="2022-01" db="EMBL/GenBank/DDBJ databases">
        <authorList>
            <person name="Braso-Vives M."/>
        </authorList>
    </citation>
    <scope>NUCLEOTIDE SEQUENCE</scope>
</reference>